<dbReference type="InterPro" id="IPR001466">
    <property type="entry name" value="Beta-lactam-related"/>
</dbReference>
<organism evidence="2 3">
    <name type="scientific">Winogradskya humida</name>
    <dbReference type="NCBI Taxonomy" id="113566"/>
    <lineage>
        <taxon>Bacteria</taxon>
        <taxon>Bacillati</taxon>
        <taxon>Actinomycetota</taxon>
        <taxon>Actinomycetes</taxon>
        <taxon>Micromonosporales</taxon>
        <taxon>Micromonosporaceae</taxon>
        <taxon>Winogradskya</taxon>
    </lineage>
</organism>
<sequence length="316" mass="34304">MTKAVLRAIGAGTADLSTGRPAHPDDRWRIFSNTKSFVATVLLQLEGEQRLSLDDSVRRWLPGVAIDRRITVRQLLNHTSGVYDPTDDPEVATDRGGLGPREVIALAAAHPPLFEPGEQWDYSNTDYLLAGMIIQAVTHHRADQEIRRRIIVPLGLSHTSFPLSDPRIPGPHLHGYDLSGRDVTGFDPSGEWTAGAMISTTADLARFDAALFGGRLLRPQQQRELLTTVRGEGYGLGVQRIAVPCGEAAVTVWETDGGGPGFTSVSMTNEDASRQLVVVADVFDLTRDQRKVPGRPPVPDAGAAYLTMVTSVLCPR</sequence>
<keyword evidence="3" id="KW-1185">Reference proteome</keyword>
<reference evidence="2 3" key="1">
    <citation type="submission" date="2021-01" db="EMBL/GenBank/DDBJ databases">
        <title>Whole genome shotgun sequence of Actinoplanes humidus NBRC 14915.</title>
        <authorList>
            <person name="Komaki H."/>
            <person name="Tamura T."/>
        </authorList>
    </citation>
    <scope>NUCLEOTIDE SEQUENCE [LARGE SCALE GENOMIC DNA]</scope>
    <source>
        <strain evidence="2 3">NBRC 14915</strain>
    </source>
</reference>
<dbReference type="SUPFAM" id="SSF56601">
    <property type="entry name" value="beta-lactamase/transpeptidase-like"/>
    <property type="match status" value="1"/>
</dbReference>
<comment type="caution">
    <text evidence="2">The sequence shown here is derived from an EMBL/GenBank/DDBJ whole genome shotgun (WGS) entry which is preliminary data.</text>
</comment>
<dbReference type="PANTHER" id="PTHR46825">
    <property type="entry name" value="D-ALANYL-D-ALANINE-CARBOXYPEPTIDASE/ENDOPEPTIDASE AMPH"/>
    <property type="match status" value="1"/>
</dbReference>
<name>A0ABQ3ZZA2_9ACTN</name>
<accession>A0ABQ3ZZA2</accession>
<keyword evidence="2" id="KW-0378">Hydrolase</keyword>
<dbReference type="GO" id="GO:0016787">
    <property type="term" value="F:hydrolase activity"/>
    <property type="evidence" value="ECO:0007669"/>
    <property type="project" value="UniProtKB-KW"/>
</dbReference>
<dbReference type="InterPro" id="IPR012338">
    <property type="entry name" value="Beta-lactam/transpept-like"/>
</dbReference>
<dbReference type="InterPro" id="IPR050491">
    <property type="entry name" value="AmpC-like"/>
</dbReference>
<gene>
    <name evidence="2" type="ORF">Ahu01nite_070250</name>
</gene>
<dbReference type="Gene3D" id="3.40.710.10">
    <property type="entry name" value="DD-peptidase/beta-lactamase superfamily"/>
    <property type="match status" value="1"/>
</dbReference>
<evidence type="ECO:0000259" key="1">
    <source>
        <dbReference type="Pfam" id="PF00144"/>
    </source>
</evidence>
<protein>
    <submittedName>
        <fullName evidence="2">Serine hydrolase</fullName>
    </submittedName>
</protein>
<dbReference type="EMBL" id="BOMN01000100">
    <property type="protein sequence ID" value="GIE23923.1"/>
    <property type="molecule type" value="Genomic_DNA"/>
</dbReference>
<evidence type="ECO:0000313" key="3">
    <source>
        <dbReference type="Proteomes" id="UP000603200"/>
    </source>
</evidence>
<dbReference type="Proteomes" id="UP000603200">
    <property type="component" value="Unassembled WGS sequence"/>
</dbReference>
<evidence type="ECO:0000313" key="2">
    <source>
        <dbReference type="EMBL" id="GIE23923.1"/>
    </source>
</evidence>
<dbReference type="RefSeq" id="WP_239159364.1">
    <property type="nucleotide sequence ID" value="NZ_BAAATV010000003.1"/>
</dbReference>
<dbReference type="PANTHER" id="PTHR46825:SF7">
    <property type="entry name" value="D-ALANYL-D-ALANINE CARBOXYPEPTIDASE"/>
    <property type="match status" value="1"/>
</dbReference>
<feature type="domain" description="Beta-lactamase-related" evidence="1">
    <location>
        <begin position="9"/>
        <end position="282"/>
    </location>
</feature>
<proteinExistence type="predicted"/>
<dbReference type="Pfam" id="PF00144">
    <property type="entry name" value="Beta-lactamase"/>
    <property type="match status" value="1"/>
</dbReference>